<dbReference type="SMART" id="SM00342">
    <property type="entry name" value="HTH_ARAC"/>
    <property type="match status" value="1"/>
</dbReference>
<reference evidence="5 6" key="1">
    <citation type="submission" date="2020-08" db="EMBL/GenBank/DDBJ databases">
        <title>Genomic Encyclopedia of Type Strains, Phase IV (KMG-IV): sequencing the most valuable type-strain genomes for metagenomic binning, comparative biology and taxonomic classification.</title>
        <authorList>
            <person name="Goeker M."/>
        </authorList>
    </citation>
    <scope>NUCLEOTIDE SEQUENCE [LARGE SCALE GENOMIC DNA]</scope>
    <source>
        <strain evidence="5 6">DSM 25024</strain>
    </source>
</reference>
<dbReference type="RefSeq" id="WP_342029284.1">
    <property type="nucleotide sequence ID" value="NZ_FOOA01000015.1"/>
</dbReference>
<dbReference type="PRINTS" id="PR00032">
    <property type="entry name" value="HTHARAC"/>
</dbReference>
<accession>A0A7W6BWE4</accession>
<dbReference type="Pfam" id="PF12852">
    <property type="entry name" value="Cupin_6"/>
    <property type="match status" value="1"/>
</dbReference>
<comment type="caution">
    <text evidence="5">The sequence shown here is derived from an EMBL/GenBank/DDBJ whole genome shotgun (WGS) entry which is preliminary data.</text>
</comment>
<dbReference type="InterPro" id="IPR032783">
    <property type="entry name" value="AraC_lig"/>
</dbReference>
<evidence type="ECO:0000256" key="3">
    <source>
        <dbReference type="ARBA" id="ARBA00023163"/>
    </source>
</evidence>
<name>A0A7W6BWE4_9HYPH</name>
<dbReference type="PROSITE" id="PS01124">
    <property type="entry name" value="HTH_ARAC_FAMILY_2"/>
    <property type="match status" value="1"/>
</dbReference>
<dbReference type="GO" id="GO:0003700">
    <property type="term" value="F:DNA-binding transcription factor activity"/>
    <property type="evidence" value="ECO:0007669"/>
    <property type="project" value="InterPro"/>
</dbReference>
<dbReference type="SUPFAM" id="SSF46689">
    <property type="entry name" value="Homeodomain-like"/>
    <property type="match status" value="2"/>
</dbReference>
<dbReference type="PANTHER" id="PTHR46796:SF7">
    <property type="entry name" value="ARAC FAMILY TRANSCRIPTIONAL REGULATOR"/>
    <property type="match status" value="1"/>
</dbReference>
<sequence length="298" mass="32016">MSEVLSLLKPRSSVSSGFEAGGDWAVRFADPEARIKCYAVTHGSCWLSVEGGEAPVRIAAGECFVLPRGRPFRLGSDLVTPPVDARTIFPPRVVGGVVSLNGGGSFALVGSRFAVEGRLASVLLDGLPAIVQVRGAADQEALVWLVEQMRREVREPRPGGALVARHLAHMMLVQALRLHLADAATSGTGWYFALAHPRLAAAMAALHADPGRRWTLSELGRIAGMSRSAFALTFRERVGETPIGYLQRWRMLLAGERLKQGEPIAAIAPGLGYESESAFSTAFKRTMGCTPRAFRTQA</sequence>
<proteinExistence type="predicted"/>
<dbReference type="EMBL" id="JACIDO010000010">
    <property type="protein sequence ID" value="MBB3937580.1"/>
    <property type="molecule type" value="Genomic_DNA"/>
</dbReference>
<evidence type="ECO:0000256" key="1">
    <source>
        <dbReference type="ARBA" id="ARBA00023015"/>
    </source>
</evidence>
<keyword evidence="3" id="KW-0804">Transcription</keyword>
<dbReference type="InterPro" id="IPR009057">
    <property type="entry name" value="Homeodomain-like_sf"/>
</dbReference>
<evidence type="ECO:0000313" key="5">
    <source>
        <dbReference type="EMBL" id="MBB3937580.1"/>
    </source>
</evidence>
<dbReference type="Gene3D" id="1.10.10.60">
    <property type="entry name" value="Homeodomain-like"/>
    <property type="match status" value="2"/>
</dbReference>
<keyword evidence="6" id="KW-1185">Reference proteome</keyword>
<dbReference type="PANTHER" id="PTHR46796">
    <property type="entry name" value="HTH-TYPE TRANSCRIPTIONAL ACTIVATOR RHAS-RELATED"/>
    <property type="match status" value="1"/>
</dbReference>
<evidence type="ECO:0000259" key="4">
    <source>
        <dbReference type="PROSITE" id="PS01124"/>
    </source>
</evidence>
<organism evidence="5 6">
    <name type="scientific">Aureimonas phyllosphaerae</name>
    <dbReference type="NCBI Taxonomy" id="1166078"/>
    <lineage>
        <taxon>Bacteria</taxon>
        <taxon>Pseudomonadati</taxon>
        <taxon>Pseudomonadota</taxon>
        <taxon>Alphaproteobacteria</taxon>
        <taxon>Hyphomicrobiales</taxon>
        <taxon>Aurantimonadaceae</taxon>
        <taxon>Aureimonas</taxon>
    </lineage>
</organism>
<dbReference type="Pfam" id="PF12833">
    <property type="entry name" value="HTH_18"/>
    <property type="match status" value="1"/>
</dbReference>
<dbReference type="InterPro" id="IPR050204">
    <property type="entry name" value="AraC_XylS_family_regulators"/>
</dbReference>
<dbReference type="GO" id="GO:0043565">
    <property type="term" value="F:sequence-specific DNA binding"/>
    <property type="evidence" value="ECO:0007669"/>
    <property type="project" value="InterPro"/>
</dbReference>
<dbReference type="InterPro" id="IPR018060">
    <property type="entry name" value="HTH_AraC"/>
</dbReference>
<evidence type="ECO:0000313" key="6">
    <source>
        <dbReference type="Proteomes" id="UP000531216"/>
    </source>
</evidence>
<protein>
    <submittedName>
        <fullName evidence="5">AraC-like DNA-binding protein</fullName>
    </submittedName>
</protein>
<gene>
    <name evidence="5" type="ORF">GGR05_003747</name>
</gene>
<keyword evidence="1" id="KW-0805">Transcription regulation</keyword>
<evidence type="ECO:0000256" key="2">
    <source>
        <dbReference type="ARBA" id="ARBA00023125"/>
    </source>
</evidence>
<feature type="domain" description="HTH araC/xylS-type" evidence="4">
    <location>
        <begin position="200"/>
        <end position="297"/>
    </location>
</feature>
<keyword evidence="2 5" id="KW-0238">DNA-binding</keyword>
<dbReference type="AlphaFoldDB" id="A0A7W6BWE4"/>
<dbReference type="Proteomes" id="UP000531216">
    <property type="component" value="Unassembled WGS sequence"/>
</dbReference>
<dbReference type="InterPro" id="IPR020449">
    <property type="entry name" value="Tscrpt_reg_AraC-type_HTH"/>
</dbReference>